<gene>
    <name evidence="4" type="ORF">ACFQZM_40035</name>
</gene>
<evidence type="ECO:0000256" key="1">
    <source>
        <dbReference type="ARBA" id="ARBA00022450"/>
    </source>
</evidence>
<sequence length="115" mass="12235">MPEASPAAGADLVAPVVHEMVRILAPNPAEVVVPDHRLIHDLGFHSLTLTELAFALEDLFGLDSVTPEQAMLLASVGDVVELIEDAVARSEAHPASPAEVAEYCARYGVERDPRG</sequence>
<dbReference type="Gene3D" id="1.10.1200.10">
    <property type="entry name" value="ACP-like"/>
    <property type="match status" value="1"/>
</dbReference>
<keyword evidence="5" id="KW-1185">Reference proteome</keyword>
<dbReference type="InterPro" id="IPR036736">
    <property type="entry name" value="ACP-like_sf"/>
</dbReference>
<dbReference type="InterPro" id="IPR006162">
    <property type="entry name" value="Ppantetheine_attach_site"/>
</dbReference>
<dbReference type="SUPFAM" id="SSF47336">
    <property type="entry name" value="ACP-like"/>
    <property type="match status" value="1"/>
</dbReference>
<feature type="domain" description="Carrier" evidence="3">
    <location>
        <begin position="11"/>
        <end position="87"/>
    </location>
</feature>
<evidence type="ECO:0000313" key="5">
    <source>
        <dbReference type="Proteomes" id="UP001597063"/>
    </source>
</evidence>
<dbReference type="EMBL" id="JBHTGP010000018">
    <property type="protein sequence ID" value="MFD0690736.1"/>
    <property type="molecule type" value="Genomic_DNA"/>
</dbReference>
<keyword evidence="2" id="KW-0597">Phosphoprotein</keyword>
<evidence type="ECO:0000259" key="3">
    <source>
        <dbReference type="PROSITE" id="PS50075"/>
    </source>
</evidence>
<comment type="caution">
    <text evidence="4">The sequence shown here is derived from an EMBL/GenBank/DDBJ whole genome shotgun (WGS) entry which is preliminary data.</text>
</comment>
<dbReference type="Pfam" id="PF00550">
    <property type="entry name" value="PP-binding"/>
    <property type="match status" value="1"/>
</dbReference>
<reference evidence="5" key="1">
    <citation type="journal article" date="2019" name="Int. J. Syst. Evol. Microbiol.">
        <title>The Global Catalogue of Microorganisms (GCM) 10K type strain sequencing project: providing services to taxonomists for standard genome sequencing and annotation.</title>
        <authorList>
            <consortium name="The Broad Institute Genomics Platform"/>
            <consortium name="The Broad Institute Genome Sequencing Center for Infectious Disease"/>
            <person name="Wu L."/>
            <person name="Ma J."/>
        </authorList>
    </citation>
    <scope>NUCLEOTIDE SEQUENCE [LARGE SCALE GENOMIC DNA]</scope>
    <source>
        <strain evidence="5">JCM 9371</strain>
    </source>
</reference>
<name>A0ABW2XWH4_9ACTN</name>
<proteinExistence type="predicted"/>
<keyword evidence="1" id="KW-0596">Phosphopantetheine</keyword>
<dbReference type="PROSITE" id="PS50075">
    <property type="entry name" value="CARRIER"/>
    <property type="match status" value="1"/>
</dbReference>
<dbReference type="PROSITE" id="PS00012">
    <property type="entry name" value="PHOSPHOPANTETHEINE"/>
    <property type="match status" value="1"/>
</dbReference>
<protein>
    <submittedName>
        <fullName evidence="4">Acyl carrier protein</fullName>
    </submittedName>
</protein>
<accession>A0ABW2XWH4</accession>
<evidence type="ECO:0000313" key="4">
    <source>
        <dbReference type="EMBL" id="MFD0690736.1"/>
    </source>
</evidence>
<evidence type="ECO:0000256" key="2">
    <source>
        <dbReference type="ARBA" id="ARBA00022553"/>
    </source>
</evidence>
<dbReference type="Proteomes" id="UP001597063">
    <property type="component" value="Unassembled WGS sequence"/>
</dbReference>
<dbReference type="InterPro" id="IPR009081">
    <property type="entry name" value="PP-bd_ACP"/>
</dbReference>
<organism evidence="4 5">
    <name type="scientific">Actinomadura fibrosa</name>
    <dbReference type="NCBI Taxonomy" id="111802"/>
    <lineage>
        <taxon>Bacteria</taxon>
        <taxon>Bacillati</taxon>
        <taxon>Actinomycetota</taxon>
        <taxon>Actinomycetes</taxon>
        <taxon>Streptosporangiales</taxon>
        <taxon>Thermomonosporaceae</taxon>
        <taxon>Actinomadura</taxon>
    </lineage>
</organism>
<dbReference type="RefSeq" id="WP_131761452.1">
    <property type="nucleotide sequence ID" value="NZ_CAACUY010000167.1"/>
</dbReference>